<sequence length="1135" mass="125852">MAVVWDFEFGHGAVALAGIAACAGVLVHLLALFVQGRKTSTKLERAVSPSRPANEAEKPSYINVFPPSQRPALAKLGPKFVGASEVDLAAKPLLKMGTDFRTADPSDFNFSGFSVGDIRSLGDFPDYATLSGVPLPTPLHDFSVDKAVPRPYRPFRWAYHQTMSLTKMDTDFWLELESTYRERVAQRRELYAKHGSAVLDSLPGSELACKELMEMALQFLCARYPNQFEITDGTLVNRILGTETDLNKTEPLVVLLHNVPEDFAVMLRDHETGRYLLRAGIICSSVGWKLSEKVGMGLPAIHEHVPDYKEKMEFSMDRFFTKMPTSKPIQRGSWGLEVGRPLYLPAEDPGFAHRECQDPHLKPEDVNLRIDWQTLRRLPLSGGIVFNFKALFTPLTEFRDEPYMPSLVLKVLDEGKESIMKYKGTWHVEHVAKPALREYQRHQVESGLIEKDWAPQTLAEAPFFPGWQRKWTVTRIVLSAPAAETQAAFHVQPSMVPPKSPKATSKTRSGLSPRSRSGCVTCKSKHLKCDEARPACHQCTRKGIQCGGYAQGLRWSFKHQPSLRTLSFEEFTATSSERPTAPGPRKKQSPAPSERSRHRGSVSSSSSASRDGDQEPLESGRDFDTSALAPVASPRASTDLANATSAPVDEPPRLQLTGSLADSSSAFIVNWFEQVCPAWSGFDSSANLNRKIAIDLWRTSATVCSSLESMSAAFLASRLPSMKHSALRLMQRATGFIQAELEVVRTQPDLRSVPTGLLFSLFCLGTTVCWVDARGFGLPFLREARSLIRRLNAQSLALGVSGQDMLSFFNKSLAYCEMLLAVVRDDEPLDREDASETSNQLQPIEERSPHPWTGVSTLTTRLFAECIRLCRSFRHRMRLGMDPQRYFSSALQDLISAQRLEEQLLEIEFPPDSLDVDTGDFATPVSHLAKVAEAYRLSSLLHLYQTFPDLVSLRLPADSSVAESGSVPWGEWITPLALRLVKVLEHIPATSGTRVIQPLLYISASTGLRNDHAGSSAMMNLLGSLQQDLMGGTGPSVVSPPPLFDSHNLSLYISQMASAPLQEEPVSTMSLDVSSARHFVMRRLSILESSLPPAPVVVAKDLVQTIWRVYDAEIGTPTVHWIDVMEDNDLRSMFG</sequence>
<evidence type="ECO:0000313" key="6">
    <source>
        <dbReference type="EMBL" id="TDZ19354.1"/>
    </source>
</evidence>
<evidence type="ECO:0000313" key="7">
    <source>
        <dbReference type="Proteomes" id="UP000014480"/>
    </source>
</evidence>
<dbReference type="Pfam" id="PF11951">
    <property type="entry name" value="Fungal_trans_2"/>
    <property type="match status" value="1"/>
</dbReference>
<dbReference type="SUPFAM" id="SSF57701">
    <property type="entry name" value="Zn2/Cys6 DNA-binding domain"/>
    <property type="match status" value="1"/>
</dbReference>
<organism evidence="6 7">
    <name type="scientific">Colletotrichum orbiculare (strain 104-T / ATCC 96160 / CBS 514.97 / LARS 414 / MAFF 240422)</name>
    <name type="common">Cucumber anthracnose fungus</name>
    <name type="synonym">Colletotrichum lagenarium</name>
    <dbReference type="NCBI Taxonomy" id="1213857"/>
    <lineage>
        <taxon>Eukaryota</taxon>
        <taxon>Fungi</taxon>
        <taxon>Dikarya</taxon>
        <taxon>Ascomycota</taxon>
        <taxon>Pezizomycotina</taxon>
        <taxon>Sordariomycetes</taxon>
        <taxon>Hypocreomycetidae</taxon>
        <taxon>Glomerellales</taxon>
        <taxon>Glomerellaceae</taxon>
        <taxon>Colletotrichum</taxon>
        <taxon>Colletotrichum orbiculare species complex</taxon>
    </lineage>
</organism>
<dbReference type="GO" id="GO:0005634">
    <property type="term" value="C:nucleus"/>
    <property type="evidence" value="ECO:0007669"/>
    <property type="project" value="UniProtKB-SubCell"/>
</dbReference>
<reference evidence="7" key="1">
    <citation type="journal article" date="2013" name="New Phytol.">
        <title>Comparative genomic and transcriptomic analyses reveal the hemibiotrophic stage shift of Colletotrichum fungi.</title>
        <authorList>
            <person name="Gan P."/>
            <person name="Ikeda K."/>
            <person name="Irieda H."/>
            <person name="Narusaka M."/>
            <person name="O'Connell R.J."/>
            <person name="Narusaka Y."/>
            <person name="Takano Y."/>
            <person name="Kubo Y."/>
            <person name="Shirasu K."/>
        </authorList>
    </citation>
    <scope>NUCLEOTIDE SEQUENCE [LARGE SCALE GENOMIC DNA]</scope>
    <source>
        <strain evidence="7">104-T / ATCC 96160 / CBS 514.97 / LARS 414 / MAFF 240422</strain>
    </source>
</reference>
<keyword evidence="4" id="KW-0472">Membrane</keyword>
<dbReference type="Pfam" id="PF11927">
    <property type="entry name" value="HODM_asu-like"/>
    <property type="match status" value="1"/>
</dbReference>
<feature type="compositionally biased region" description="Basic and acidic residues" evidence="3">
    <location>
        <begin position="610"/>
        <end position="624"/>
    </location>
</feature>
<keyword evidence="2" id="KW-0539">Nucleus</keyword>
<feature type="domain" description="Zn(2)-C6 fungal-type" evidence="5">
    <location>
        <begin position="518"/>
        <end position="546"/>
    </location>
</feature>
<dbReference type="InterPro" id="IPR021858">
    <property type="entry name" value="Fun_TF"/>
</dbReference>
<dbReference type="AlphaFoldDB" id="A0A484FPD3"/>
<dbReference type="Pfam" id="PF00172">
    <property type="entry name" value="Zn_clus"/>
    <property type="match status" value="1"/>
</dbReference>
<keyword evidence="4" id="KW-0812">Transmembrane</keyword>
<dbReference type="InterPro" id="IPR036864">
    <property type="entry name" value="Zn2-C6_fun-type_DNA-bd_sf"/>
</dbReference>
<keyword evidence="7" id="KW-1185">Reference proteome</keyword>
<dbReference type="SMART" id="SM00066">
    <property type="entry name" value="GAL4"/>
    <property type="match status" value="1"/>
</dbReference>
<dbReference type="GO" id="GO:0008270">
    <property type="term" value="F:zinc ion binding"/>
    <property type="evidence" value="ECO:0007669"/>
    <property type="project" value="InterPro"/>
</dbReference>
<name>A0A484FPD3_COLOR</name>
<dbReference type="OrthoDB" id="4835445at2759"/>
<dbReference type="GO" id="GO:0045944">
    <property type="term" value="P:positive regulation of transcription by RNA polymerase II"/>
    <property type="evidence" value="ECO:0007669"/>
    <property type="project" value="TreeGrafter"/>
</dbReference>
<accession>A0A484FPD3</accession>
<dbReference type="STRING" id="1213857.A0A484FPD3"/>
<dbReference type="PROSITE" id="PS50048">
    <property type="entry name" value="ZN2_CY6_FUNGAL_2"/>
    <property type="match status" value="1"/>
</dbReference>
<feature type="compositionally biased region" description="Polar residues" evidence="3">
    <location>
        <begin position="635"/>
        <end position="645"/>
    </location>
</feature>
<dbReference type="GO" id="GO:0000981">
    <property type="term" value="F:DNA-binding transcription factor activity, RNA polymerase II-specific"/>
    <property type="evidence" value="ECO:0007669"/>
    <property type="project" value="InterPro"/>
</dbReference>
<proteinExistence type="predicted"/>
<dbReference type="Proteomes" id="UP000014480">
    <property type="component" value="Unassembled WGS sequence"/>
</dbReference>
<evidence type="ECO:0000256" key="4">
    <source>
        <dbReference type="SAM" id="Phobius"/>
    </source>
</evidence>
<dbReference type="InterPro" id="IPR021848">
    <property type="entry name" value="HODM_asu-like"/>
</dbReference>
<dbReference type="PANTHER" id="PTHR37534">
    <property type="entry name" value="TRANSCRIPTIONAL ACTIVATOR PROTEIN UGA3"/>
    <property type="match status" value="1"/>
</dbReference>
<evidence type="ECO:0000259" key="5">
    <source>
        <dbReference type="PROSITE" id="PS50048"/>
    </source>
</evidence>
<feature type="region of interest" description="Disordered" evidence="3">
    <location>
        <begin position="493"/>
        <end position="518"/>
    </location>
</feature>
<dbReference type="PANTHER" id="PTHR37534:SF11">
    <property type="entry name" value="ZN(II)2CYS6 TRANSCRIPTION FACTOR (EUROFUNG)"/>
    <property type="match status" value="1"/>
</dbReference>
<comment type="caution">
    <text evidence="6">The sequence shown here is derived from an EMBL/GenBank/DDBJ whole genome shotgun (WGS) entry which is preliminary data.</text>
</comment>
<dbReference type="Gene3D" id="4.10.240.10">
    <property type="entry name" value="Zn(2)-C6 fungal-type DNA-binding domain"/>
    <property type="match status" value="1"/>
</dbReference>
<protein>
    <submittedName>
        <fullName evidence="6">Beauvericin cluster-specific repressor BEA4</fullName>
    </submittedName>
</protein>
<feature type="region of interest" description="Disordered" evidence="3">
    <location>
        <begin position="572"/>
        <end position="656"/>
    </location>
</feature>
<evidence type="ECO:0000256" key="3">
    <source>
        <dbReference type="SAM" id="MobiDB-lite"/>
    </source>
</evidence>
<evidence type="ECO:0000256" key="1">
    <source>
        <dbReference type="ARBA" id="ARBA00004123"/>
    </source>
</evidence>
<dbReference type="InterPro" id="IPR001138">
    <property type="entry name" value="Zn2Cys6_DnaBD"/>
</dbReference>
<dbReference type="PROSITE" id="PS00463">
    <property type="entry name" value="ZN2_CY6_FUNGAL_1"/>
    <property type="match status" value="1"/>
</dbReference>
<reference evidence="7" key="2">
    <citation type="journal article" date="2019" name="Mol. Plant Microbe Interact.">
        <title>Genome sequence resources for four phytopathogenic fungi from the Colletotrichum orbiculare species complex.</title>
        <authorList>
            <person name="Gan P."/>
            <person name="Tsushima A."/>
            <person name="Narusaka M."/>
            <person name="Narusaka Y."/>
            <person name="Takano Y."/>
            <person name="Kubo Y."/>
            <person name="Shirasu K."/>
        </authorList>
    </citation>
    <scope>GENOME REANNOTATION</scope>
    <source>
        <strain evidence="7">104-T / ATCC 96160 / CBS 514.97 / LARS 414 / MAFF 240422</strain>
    </source>
</reference>
<dbReference type="CDD" id="cd00067">
    <property type="entry name" value="GAL4"/>
    <property type="match status" value="1"/>
</dbReference>
<gene>
    <name evidence="6" type="primary">BEA4-5</name>
    <name evidence="6" type="ORF">Cob_v007665</name>
</gene>
<evidence type="ECO:0000256" key="2">
    <source>
        <dbReference type="ARBA" id="ARBA00023242"/>
    </source>
</evidence>
<dbReference type="GO" id="GO:0000976">
    <property type="term" value="F:transcription cis-regulatory region binding"/>
    <property type="evidence" value="ECO:0007669"/>
    <property type="project" value="TreeGrafter"/>
</dbReference>
<feature type="region of interest" description="Disordered" evidence="3">
    <location>
        <begin position="831"/>
        <end position="852"/>
    </location>
</feature>
<comment type="subcellular location">
    <subcellularLocation>
        <location evidence="1">Nucleus</location>
    </subcellularLocation>
</comment>
<keyword evidence="4" id="KW-1133">Transmembrane helix</keyword>
<feature type="compositionally biased region" description="Polar residues" evidence="3">
    <location>
        <begin position="502"/>
        <end position="515"/>
    </location>
</feature>
<feature type="transmembrane region" description="Helical" evidence="4">
    <location>
        <begin position="12"/>
        <end position="34"/>
    </location>
</feature>
<dbReference type="EMBL" id="AMCV02000020">
    <property type="protein sequence ID" value="TDZ19354.1"/>
    <property type="molecule type" value="Genomic_DNA"/>
</dbReference>